<evidence type="ECO:0000313" key="2">
    <source>
        <dbReference type="EMBL" id="PPQ85529.1"/>
    </source>
</evidence>
<accession>A0A409X458</accession>
<reference evidence="2 3" key="1">
    <citation type="journal article" date="2018" name="Evol. Lett.">
        <title>Horizontal gene cluster transfer increased hallucinogenic mushroom diversity.</title>
        <authorList>
            <person name="Reynolds H.T."/>
            <person name="Vijayakumar V."/>
            <person name="Gluck-Thaler E."/>
            <person name="Korotkin H.B."/>
            <person name="Matheny P.B."/>
            <person name="Slot J.C."/>
        </authorList>
    </citation>
    <scope>NUCLEOTIDE SEQUENCE [LARGE SCALE GENOMIC DNA]</scope>
    <source>
        <strain evidence="2 3">2631</strain>
    </source>
</reference>
<dbReference type="OrthoDB" id="3543113at2759"/>
<name>A0A409X458_PSICY</name>
<dbReference type="Proteomes" id="UP000283269">
    <property type="component" value="Unassembled WGS sequence"/>
</dbReference>
<dbReference type="EMBL" id="NHYD01002696">
    <property type="protein sequence ID" value="PPQ85529.1"/>
    <property type="molecule type" value="Genomic_DNA"/>
</dbReference>
<comment type="caution">
    <text evidence="2">The sequence shown here is derived from an EMBL/GenBank/DDBJ whole genome shotgun (WGS) entry which is preliminary data.</text>
</comment>
<evidence type="ECO:0000256" key="1">
    <source>
        <dbReference type="SAM" id="Phobius"/>
    </source>
</evidence>
<feature type="transmembrane region" description="Helical" evidence="1">
    <location>
        <begin position="56"/>
        <end position="76"/>
    </location>
</feature>
<keyword evidence="1" id="KW-0812">Transmembrane</keyword>
<proteinExistence type="predicted"/>
<sequence length="82" mass="9456">MQSAHQVDPNTGSARSQVFGNQDLLELAFSFFDMLPEHILFNPVQLNKKYRSDSNYLLWASMTCKAFFAPAMNVVWSKETYM</sequence>
<dbReference type="AlphaFoldDB" id="A0A409X458"/>
<organism evidence="2 3">
    <name type="scientific">Psilocybe cyanescens</name>
    <dbReference type="NCBI Taxonomy" id="93625"/>
    <lineage>
        <taxon>Eukaryota</taxon>
        <taxon>Fungi</taxon>
        <taxon>Dikarya</taxon>
        <taxon>Basidiomycota</taxon>
        <taxon>Agaricomycotina</taxon>
        <taxon>Agaricomycetes</taxon>
        <taxon>Agaricomycetidae</taxon>
        <taxon>Agaricales</taxon>
        <taxon>Agaricineae</taxon>
        <taxon>Strophariaceae</taxon>
        <taxon>Psilocybe</taxon>
    </lineage>
</organism>
<keyword evidence="1" id="KW-0472">Membrane</keyword>
<protein>
    <submittedName>
        <fullName evidence="2">Uncharacterized protein</fullName>
    </submittedName>
</protein>
<evidence type="ECO:0000313" key="3">
    <source>
        <dbReference type="Proteomes" id="UP000283269"/>
    </source>
</evidence>
<keyword evidence="3" id="KW-1185">Reference proteome</keyword>
<keyword evidence="1" id="KW-1133">Transmembrane helix</keyword>
<gene>
    <name evidence="2" type="ORF">CVT25_006558</name>
</gene>
<dbReference type="InParanoid" id="A0A409X458"/>